<dbReference type="GO" id="GO:0140911">
    <property type="term" value="F:pore-forming activity"/>
    <property type="evidence" value="ECO:0007669"/>
    <property type="project" value="InterPro"/>
</dbReference>
<evidence type="ECO:0000256" key="1">
    <source>
        <dbReference type="ARBA" id="ARBA00004651"/>
    </source>
</evidence>
<feature type="transmembrane region" description="Helical" evidence="8">
    <location>
        <begin position="131"/>
        <end position="152"/>
    </location>
</feature>
<evidence type="ECO:0000313" key="9">
    <source>
        <dbReference type="EMBL" id="RID84456.1"/>
    </source>
</evidence>
<keyword evidence="7" id="KW-0862">Zinc</keyword>
<dbReference type="GO" id="GO:0005886">
    <property type="term" value="C:plasma membrane"/>
    <property type="evidence" value="ECO:0007669"/>
    <property type="project" value="UniProtKB-SubCell"/>
</dbReference>
<keyword evidence="5 8" id="KW-1133">Transmembrane helix</keyword>
<accession>A0A398B9S0</accession>
<organism evidence="9 10">
    <name type="scientific">Mesobacillus zeae</name>
    <dbReference type="NCBI Taxonomy" id="1917180"/>
    <lineage>
        <taxon>Bacteria</taxon>
        <taxon>Bacillati</taxon>
        <taxon>Bacillota</taxon>
        <taxon>Bacilli</taxon>
        <taxon>Bacillales</taxon>
        <taxon>Bacillaceae</taxon>
        <taxon>Mesobacillus</taxon>
    </lineage>
</organism>
<feature type="binding site" evidence="7">
    <location>
        <position position="63"/>
    </location>
    <ligand>
        <name>Zn(2+)</name>
        <dbReference type="ChEBI" id="CHEBI:29105"/>
    </ligand>
</feature>
<dbReference type="GO" id="GO:0046872">
    <property type="term" value="F:metal ion binding"/>
    <property type="evidence" value="ECO:0007669"/>
    <property type="project" value="UniProtKB-KW"/>
</dbReference>
<protein>
    <submittedName>
        <fullName evidence="9">Hemolysin III family protein</fullName>
    </submittedName>
</protein>
<feature type="binding site" evidence="7">
    <location>
        <position position="192"/>
    </location>
    <ligand>
        <name>Zn(2+)</name>
        <dbReference type="ChEBI" id="CHEBI:29105"/>
    </ligand>
</feature>
<feature type="transmembrane region" description="Helical" evidence="8">
    <location>
        <begin position="12"/>
        <end position="30"/>
    </location>
</feature>
<proteinExistence type="inferred from homology"/>
<dbReference type="Proteomes" id="UP000265816">
    <property type="component" value="Unassembled WGS sequence"/>
</dbReference>
<feature type="transmembrane region" description="Helical" evidence="8">
    <location>
        <begin position="42"/>
        <end position="62"/>
    </location>
</feature>
<keyword evidence="3" id="KW-1003">Cell membrane</keyword>
<comment type="caution">
    <text evidence="9">The sequence shown here is derived from an EMBL/GenBank/DDBJ whole genome shotgun (WGS) entry which is preliminary data.</text>
</comment>
<evidence type="ECO:0000256" key="6">
    <source>
        <dbReference type="ARBA" id="ARBA00023136"/>
    </source>
</evidence>
<feature type="binding site" evidence="7">
    <location>
        <position position="196"/>
    </location>
    <ligand>
        <name>Zn(2+)</name>
        <dbReference type="ChEBI" id="CHEBI:29105"/>
    </ligand>
</feature>
<keyword evidence="7" id="KW-0479">Metal-binding</keyword>
<evidence type="ECO:0000256" key="4">
    <source>
        <dbReference type="ARBA" id="ARBA00022692"/>
    </source>
</evidence>
<dbReference type="NCBIfam" id="TIGR01065">
    <property type="entry name" value="hlyIII"/>
    <property type="match status" value="1"/>
</dbReference>
<dbReference type="InterPro" id="IPR005744">
    <property type="entry name" value="Hy-lIII"/>
</dbReference>
<reference evidence="9 10" key="1">
    <citation type="submission" date="2018-08" db="EMBL/GenBank/DDBJ databases">
        <title>Bacillus jemisoniae sp. nov., Bacillus chryseoplanitiae sp. nov., Bacillus resnikiae sp. nov., and Bacillus frankliniae sp. nov., isolated from Viking spacecraft and associated surfaces.</title>
        <authorList>
            <person name="Seuylemezian A."/>
            <person name="Vaishampayan P."/>
        </authorList>
    </citation>
    <scope>NUCLEOTIDE SEQUENCE [LARGE SCALE GENOMIC DNA]</scope>
    <source>
        <strain evidence="9 10">JJ-247</strain>
    </source>
</reference>
<dbReference type="EMBL" id="QWVT01000021">
    <property type="protein sequence ID" value="RID84456.1"/>
    <property type="molecule type" value="Genomic_DNA"/>
</dbReference>
<dbReference type="PANTHER" id="PTHR20855:SF3">
    <property type="entry name" value="LD03007P"/>
    <property type="match status" value="1"/>
</dbReference>
<sequence length="215" mass="23434">MNQFIREPINGFTHLAGAVLSFAGLLMMVAKAASSSASPMTMAAVVIFGLSLMLLYSASATYHMAVARDRVIGFLRRLDHSMIFILIAGTYAPYCLVSLEGKAGWIMFSIILGVAAAGVIFKMVWFKSPRWLSTALYIGMGWMIVFAASPLAGSLSTTGMALLVTGGILYTIGGIIYGIKPRFMKSKYMGYHEIFHIFILLGSLSHFLSVYLYVL</sequence>
<comment type="subcellular location">
    <subcellularLocation>
        <location evidence="1">Cell membrane</location>
        <topology evidence="1">Multi-pass membrane protein</topology>
    </subcellularLocation>
</comment>
<dbReference type="AlphaFoldDB" id="A0A398B9S0"/>
<evidence type="ECO:0000256" key="2">
    <source>
        <dbReference type="ARBA" id="ARBA00008488"/>
    </source>
</evidence>
<evidence type="ECO:0000256" key="3">
    <source>
        <dbReference type="ARBA" id="ARBA00022475"/>
    </source>
</evidence>
<keyword evidence="4 8" id="KW-0812">Transmembrane</keyword>
<feature type="transmembrane region" description="Helical" evidence="8">
    <location>
        <begin position="191"/>
        <end position="214"/>
    </location>
</feature>
<evidence type="ECO:0000256" key="8">
    <source>
        <dbReference type="SAM" id="Phobius"/>
    </source>
</evidence>
<feature type="transmembrane region" description="Helical" evidence="8">
    <location>
        <begin position="105"/>
        <end position="124"/>
    </location>
</feature>
<evidence type="ECO:0000313" key="10">
    <source>
        <dbReference type="Proteomes" id="UP000265816"/>
    </source>
</evidence>
<keyword evidence="6 8" id="KW-0472">Membrane</keyword>
<name>A0A398B9S0_9BACI</name>
<dbReference type="InterPro" id="IPR004254">
    <property type="entry name" value="AdipoR/HlyIII-related"/>
</dbReference>
<feature type="transmembrane region" description="Helical" evidence="8">
    <location>
        <begin position="158"/>
        <end position="179"/>
    </location>
</feature>
<dbReference type="Pfam" id="PF03006">
    <property type="entry name" value="HlyIII"/>
    <property type="match status" value="1"/>
</dbReference>
<dbReference type="OrthoDB" id="9813689at2"/>
<comment type="similarity">
    <text evidence="2">Belongs to the UPF0073 (Hly-III) family.</text>
</comment>
<keyword evidence="10" id="KW-1185">Reference proteome</keyword>
<evidence type="ECO:0000256" key="5">
    <source>
        <dbReference type="ARBA" id="ARBA00022989"/>
    </source>
</evidence>
<gene>
    <name evidence="9" type="ORF">D1970_13065</name>
</gene>
<feature type="transmembrane region" description="Helical" evidence="8">
    <location>
        <begin position="82"/>
        <end position="99"/>
    </location>
</feature>
<evidence type="ECO:0000256" key="7">
    <source>
        <dbReference type="PIRSR" id="PIRSR604254-1"/>
    </source>
</evidence>
<dbReference type="PANTHER" id="PTHR20855">
    <property type="entry name" value="ADIPOR/PROGESTIN RECEPTOR-RELATED"/>
    <property type="match status" value="1"/>
</dbReference>
<dbReference type="RefSeq" id="WP_119113317.1">
    <property type="nucleotide sequence ID" value="NZ_CBCSEO010000007.1"/>
</dbReference>